<keyword evidence="16" id="KW-0670">Pyruvate</keyword>
<dbReference type="InterPro" id="IPR015813">
    <property type="entry name" value="Pyrv/PenolPyrv_kinase-like_dom"/>
</dbReference>
<dbReference type="SUPFAM" id="SSF51621">
    <property type="entry name" value="Phosphoenolpyruvate/pyruvate domain"/>
    <property type="match status" value="1"/>
</dbReference>
<dbReference type="Pfam" id="PF02896">
    <property type="entry name" value="PEP-utilizers_C"/>
    <property type="match status" value="1"/>
</dbReference>
<dbReference type="Pfam" id="PF01590">
    <property type="entry name" value="GAF"/>
    <property type="match status" value="1"/>
</dbReference>
<dbReference type="InterPro" id="IPR003018">
    <property type="entry name" value="GAF"/>
</dbReference>
<evidence type="ECO:0000256" key="4">
    <source>
        <dbReference type="ARBA" id="ARBA00007837"/>
    </source>
</evidence>
<evidence type="ECO:0000259" key="15">
    <source>
        <dbReference type="SMART" id="SM00065"/>
    </source>
</evidence>
<evidence type="ECO:0000256" key="5">
    <source>
        <dbReference type="ARBA" id="ARBA00012232"/>
    </source>
</evidence>
<evidence type="ECO:0000256" key="3">
    <source>
        <dbReference type="ARBA" id="ARBA00004496"/>
    </source>
</evidence>
<comment type="subcellular location">
    <subcellularLocation>
        <location evidence="3">Cytoplasm</location>
    </subcellularLocation>
</comment>
<dbReference type="InterPro" id="IPR023151">
    <property type="entry name" value="PEP_util_CS"/>
</dbReference>
<dbReference type="InterPro" id="IPR008731">
    <property type="entry name" value="PTS_EIN"/>
</dbReference>
<dbReference type="AlphaFoldDB" id="A0A0N9VT82"/>
<dbReference type="SUPFAM" id="SSF55781">
    <property type="entry name" value="GAF domain-like"/>
    <property type="match status" value="1"/>
</dbReference>
<comment type="cofactor">
    <cofactor evidence="2">
        <name>Mg(2+)</name>
        <dbReference type="ChEBI" id="CHEBI:18420"/>
    </cofactor>
</comment>
<keyword evidence="13" id="KW-0460">Magnesium</keyword>
<keyword evidence="10" id="KW-0598">Phosphotransferase system</keyword>
<keyword evidence="17" id="KW-1185">Reference proteome</keyword>
<dbReference type="Proteomes" id="UP000064939">
    <property type="component" value="Chromosome"/>
</dbReference>
<dbReference type="RefSeq" id="WP_054580307.1">
    <property type="nucleotide sequence ID" value="NZ_CP012808.1"/>
</dbReference>
<keyword evidence="14" id="KW-0175">Coiled coil</keyword>
<dbReference type="Pfam" id="PF00391">
    <property type="entry name" value="PEP-utilizers"/>
    <property type="match status" value="1"/>
</dbReference>
<evidence type="ECO:0000256" key="14">
    <source>
        <dbReference type="SAM" id="Coils"/>
    </source>
</evidence>
<keyword evidence="6" id="KW-0813">Transport</keyword>
<gene>
    <name evidence="16" type="ORF">AOY20_01890</name>
</gene>
<accession>A0A0N9VT82</accession>
<keyword evidence="8" id="KW-0762">Sugar transport</keyword>
<keyword evidence="9 16" id="KW-0808">Transferase</keyword>
<proteinExistence type="inferred from homology"/>
<dbReference type="InterPro" id="IPR036618">
    <property type="entry name" value="PtsI_HPr-bd_sf"/>
</dbReference>
<evidence type="ECO:0000256" key="10">
    <source>
        <dbReference type="ARBA" id="ARBA00022683"/>
    </source>
</evidence>
<dbReference type="InterPro" id="IPR008279">
    <property type="entry name" value="PEP-util_enz_mobile_dom"/>
</dbReference>
<dbReference type="InterPro" id="IPR050499">
    <property type="entry name" value="PEP-utilizing_PTS_enzyme"/>
</dbReference>
<dbReference type="GO" id="GO:0008965">
    <property type="term" value="F:phosphoenolpyruvate-protein phosphotransferase activity"/>
    <property type="evidence" value="ECO:0007669"/>
    <property type="project" value="UniProtKB-EC"/>
</dbReference>
<dbReference type="PRINTS" id="PR01736">
    <property type="entry name" value="PHPHTRNFRASE"/>
</dbReference>
<dbReference type="KEGG" id="aei:AOY20_01890"/>
<dbReference type="EMBL" id="CP012808">
    <property type="protein sequence ID" value="ALH94394.1"/>
    <property type="molecule type" value="Genomic_DNA"/>
</dbReference>
<evidence type="ECO:0000256" key="7">
    <source>
        <dbReference type="ARBA" id="ARBA00022490"/>
    </source>
</evidence>
<dbReference type="InterPro" id="IPR000121">
    <property type="entry name" value="PEP_util_C"/>
</dbReference>
<evidence type="ECO:0000313" key="17">
    <source>
        <dbReference type="Proteomes" id="UP000064939"/>
    </source>
</evidence>
<dbReference type="NCBIfam" id="TIGR01417">
    <property type="entry name" value="PTS_I_fam"/>
    <property type="match status" value="1"/>
</dbReference>
<feature type="coiled-coil region" evidence="14">
    <location>
        <begin position="213"/>
        <end position="247"/>
    </location>
</feature>
<evidence type="ECO:0000256" key="11">
    <source>
        <dbReference type="ARBA" id="ARBA00022723"/>
    </source>
</evidence>
<keyword evidence="11" id="KW-0479">Metal-binding</keyword>
<reference evidence="16 17" key="1">
    <citation type="journal article" date="2015" name="Int. J. Syst. Evol. Microbiol.">
        <title>Acinetobacter equi sp. nov. isolated from horse faeces.</title>
        <authorList>
            <person name="Poppel M.T."/>
            <person name="Skiebe E."/>
            <person name="Laue M."/>
            <person name="Bergmann H."/>
            <person name="Ebersberger I."/>
            <person name="Garn T."/>
            <person name="Fruth A."/>
            <person name="Baumgardt S."/>
            <person name="Busse H.J."/>
            <person name="Wilharm G."/>
        </authorList>
    </citation>
    <scope>NUCLEOTIDE SEQUENCE [LARGE SCALE GENOMIC DNA]</scope>
    <source>
        <strain evidence="16 17">114</strain>
    </source>
</reference>
<dbReference type="STRING" id="1324350.AOY20_01890"/>
<dbReference type="Pfam" id="PF05524">
    <property type="entry name" value="PEP-utilisers_N"/>
    <property type="match status" value="1"/>
</dbReference>
<comment type="similarity">
    <text evidence="4">Belongs to the PEP-utilizing enzyme family.</text>
</comment>
<dbReference type="NCBIfam" id="NF008283">
    <property type="entry name" value="PRK11061.1"/>
    <property type="match status" value="1"/>
</dbReference>
<organism evidence="16 17">
    <name type="scientific">Acinetobacter equi</name>
    <dbReference type="NCBI Taxonomy" id="1324350"/>
    <lineage>
        <taxon>Bacteria</taxon>
        <taxon>Pseudomonadati</taxon>
        <taxon>Pseudomonadota</taxon>
        <taxon>Gammaproteobacteria</taxon>
        <taxon>Moraxellales</taxon>
        <taxon>Moraxellaceae</taxon>
        <taxon>Acinetobacter</taxon>
    </lineage>
</organism>
<sequence>MSNMQLDTLRRIVQEINASTSLHESLDIMVNQVAEAMHVDVCSIYLLDERNQRYLLMASKGLNPEAVGHVSIHTSEGLVGLVGQREEIVNLDNAPKHERFMYFPETGEEIYNSFLGVPVMYRRKVMGVLVVQNTESQDFSEAAESFLVTLCAQLSGVIAHAHAVSNIDVFRKASNLPTYKTFQGLSGSGGIALGRAVVLYPPADLASVPEREADDISEELELLDRALEAVRAEIKSLDDKMQDALMAEERALFSVFLRMLDENSLPAEIKEEIREGNWAQGAVRNVIDKHIALFAQMEDDYLRERVSDLKDLGRRILAFLQEADSSHRELTDESILIGDEISTAALVELPVDKIAAIVTTEGAMNSHMVIVARALGIPTVVGVTELPISTLDDVEMIVDAHQGRVFINPPRRLRARYKEIQKEEEQIAKDLKQYETKDAITPDGVAVRLYVNTGLMIDVVRGVQRGAKGVGLYRSEIPFMLRDRFPGEEEQRSIYRQQLSHFANKPVVMRTLDIGADKDLPYFSIEEENSALGWRGIRFTLDHPEIFSSQIRAMLKASIGLNNLHILLPMITSVSEVEEALYLLDRDWHAVQEEEQVKITKPKIGIMVEVPSVLLQIADFAEFVDFFSVGSNDLTQYLLAVDRNNPRVANVYSNFHPAVLRALTRLVQECHKYDKPISLCGEMAGDPLSAVLLMAMGFNTLSMSSSNILRVRKAICHVPMTDAKELLERALKMNNPLIVKSMMEYYFKTHGLGDMVKASTRIVSA</sequence>
<dbReference type="OrthoDB" id="9765468at2"/>
<comment type="catalytic activity">
    <reaction evidence="1">
        <text>L-histidyl-[protein] + phosphoenolpyruvate = N(pros)-phospho-L-histidyl-[protein] + pyruvate</text>
        <dbReference type="Rhea" id="RHEA:23880"/>
        <dbReference type="Rhea" id="RHEA-COMP:9745"/>
        <dbReference type="Rhea" id="RHEA-COMP:9746"/>
        <dbReference type="ChEBI" id="CHEBI:15361"/>
        <dbReference type="ChEBI" id="CHEBI:29979"/>
        <dbReference type="ChEBI" id="CHEBI:58702"/>
        <dbReference type="ChEBI" id="CHEBI:64837"/>
        <dbReference type="EC" id="2.7.3.9"/>
    </reaction>
</comment>
<evidence type="ECO:0000256" key="13">
    <source>
        <dbReference type="ARBA" id="ARBA00022842"/>
    </source>
</evidence>
<evidence type="ECO:0000256" key="6">
    <source>
        <dbReference type="ARBA" id="ARBA00022448"/>
    </source>
</evidence>
<dbReference type="Gene3D" id="3.20.20.60">
    <property type="entry name" value="Phosphoenolpyruvate-binding domains"/>
    <property type="match status" value="1"/>
</dbReference>
<dbReference type="EC" id="2.7.3.9" evidence="5"/>
<evidence type="ECO:0000256" key="9">
    <source>
        <dbReference type="ARBA" id="ARBA00022679"/>
    </source>
</evidence>
<dbReference type="InterPro" id="IPR029016">
    <property type="entry name" value="GAF-like_dom_sf"/>
</dbReference>
<evidence type="ECO:0000256" key="8">
    <source>
        <dbReference type="ARBA" id="ARBA00022597"/>
    </source>
</evidence>
<dbReference type="Gene3D" id="1.10.274.10">
    <property type="entry name" value="PtsI, HPr-binding domain"/>
    <property type="match status" value="1"/>
</dbReference>
<dbReference type="Gene3D" id="3.30.450.40">
    <property type="match status" value="1"/>
</dbReference>
<dbReference type="GO" id="GO:0046872">
    <property type="term" value="F:metal ion binding"/>
    <property type="evidence" value="ECO:0007669"/>
    <property type="project" value="UniProtKB-KW"/>
</dbReference>
<evidence type="ECO:0000256" key="2">
    <source>
        <dbReference type="ARBA" id="ARBA00001946"/>
    </source>
</evidence>
<protein>
    <recommendedName>
        <fullName evidence="5">phosphoenolpyruvate--protein phosphotransferase</fullName>
        <ecNumber evidence="5">2.7.3.9</ecNumber>
    </recommendedName>
</protein>
<dbReference type="InterPro" id="IPR040442">
    <property type="entry name" value="Pyrv_kinase-like_dom_sf"/>
</dbReference>
<name>A0A0N9VT82_9GAMM</name>
<keyword evidence="12" id="KW-0418">Kinase</keyword>
<evidence type="ECO:0000313" key="16">
    <source>
        <dbReference type="EMBL" id="ALH94394.1"/>
    </source>
</evidence>
<dbReference type="PANTHER" id="PTHR46244">
    <property type="entry name" value="PHOSPHOENOLPYRUVATE-PROTEIN PHOSPHOTRANSFERASE"/>
    <property type="match status" value="1"/>
</dbReference>
<dbReference type="GO" id="GO:0016301">
    <property type="term" value="F:kinase activity"/>
    <property type="evidence" value="ECO:0007669"/>
    <property type="project" value="UniProtKB-KW"/>
</dbReference>
<dbReference type="SUPFAM" id="SSF47831">
    <property type="entry name" value="Enzyme I of the PEP:sugar phosphotransferase system HPr-binding (sub)domain"/>
    <property type="match status" value="1"/>
</dbReference>
<dbReference type="PROSITE" id="PS00742">
    <property type="entry name" value="PEP_ENZYMES_2"/>
    <property type="match status" value="1"/>
</dbReference>
<dbReference type="Gene3D" id="3.50.30.10">
    <property type="entry name" value="Phosphohistidine domain"/>
    <property type="match status" value="1"/>
</dbReference>
<evidence type="ECO:0000256" key="12">
    <source>
        <dbReference type="ARBA" id="ARBA00022777"/>
    </source>
</evidence>
<keyword evidence="7" id="KW-0963">Cytoplasm</keyword>
<dbReference type="SMART" id="SM00065">
    <property type="entry name" value="GAF"/>
    <property type="match status" value="1"/>
</dbReference>
<dbReference type="InterPro" id="IPR036637">
    <property type="entry name" value="Phosphohistidine_dom_sf"/>
</dbReference>
<evidence type="ECO:0000256" key="1">
    <source>
        <dbReference type="ARBA" id="ARBA00000683"/>
    </source>
</evidence>
<dbReference type="GO" id="GO:0005737">
    <property type="term" value="C:cytoplasm"/>
    <property type="evidence" value="ECO:0007669"/>
    <property type="project" value="UniProtKB-SubCell"/>
</dbReference>
<dbReference type="GO" id="GO:0009401">
    <property type="term" value="P:phosphoenolpyruvate-dependent sugar phosphotransferase system"/>
    <property type="evidence" value="ECO:0007669"/>
    <property type="project" value="UniProtKB-KW"/>
</dbReference>
<dbReference type="SUPFAM" id="SSF52009">
    <property type="entry name" value="Phosphohistidine domain"/>
    <property type="match status" value="1"/>
</dbReference>
<dbReference type="InterPro" id="IPR006318">
    <property type="entry name" value="PTS_EI-like"/>
</dbReference>
<feature type="domain" description="GAF" evidence="15">
    <location>
        <begin position="21"/>
        <end position="168"/>
    </location>
</feature>
<dbReference type="PANTHER" id="PTHR46244:SF1">
    <property type="entry name" value="PHOSPHOENOLPYRUVATE-DEPENDENT PHOSPHOTRANSFERASE SYSTEM"/>
    <property type="match status" value="1"/>
</dbReference>